<dbReference type="OrthoDB" id="9788959at2"/>
<evidence type="ECO:0000259" key="2">
    <source>
        <dbReference type="Pfam" id="PF00582"/>
    </source>
</evidence>
<organism evidence="3 4">
    <name type="scientific">Tenacibaculum maritimum NCIMB 2154</name>
    <dbReference type="NCBI Taxonomy" id="1349785"/>
    <lineage>
        <taxon>Bacteria</taxon>
        <taxon>Pseudomonadati</taxon>
        <taxon>Bacteroidota</taxon>
        <taxon>Flavobacteriia</taxon>
        <taxon>Flavobacteriales</taxon>
        <taxon>Flavobacteriaceae</taxon>
        <taxon>Tenacibaculum</taxon>
    </lineage>
</organism>
<protein>
    <submittedName>
        <fullName evidence="3">Universal stress protein, UspA family</fullName>
    </submittedName>
</protein>
<keyword evidence="4" id="KW-1185">Reference proteome</keyword>
<evidence type="ECO:0000313" key="4">
    <source>
        <dbReference type="Proteomes" id="UP000231564"/>
    </source>
</evidence>
<dbReference type="InterPro" id="IPR006015">
    <property type="entry name" value="Universal_stress_UspA"/>
</dbReference>
<dbReference type="STRING" id="1349785.GCA_000509405_01157"/>
<dbReference type="Pfam" id="PF00582">
    <property type="entry name" value="Usp"/>
    <property type="match status" value="2"/>
</dbReference>
<evidence type="ECO:0000256" key="1">
    <source>
        <dbReference type="ARBA" id="ARBA00008791"/>
    </source>
</evidence>
<dbReference type="PANTHER" id="PTHR46268">
    <property type="entry name" value="STRESS RESPONSE PROTEIN NHAX"/>
    <property type="match status" value="1"/>
</dbReference>
<dbReference type="GeneID" id="47724335"/>
<gene>
    <name evidence="3" type="ORF">MARIT_2887</name>
</gene>
<comment type="similarity">
    <text evidence="1">Belongs to the universal stress protein A family.</text>
</comment>
<dbReference type="InterPro" id="IPR006016">
    <property type="entry name" value="UspA"/>
</dbReference>
<dbReference type="SUPFAM" id="SSF52402">
    <property type="entry name" value="Adenine nucleotide alpha hydrolases-like"/>
    <property type="match status" value="2"/>
</dbReference>
<dbReference type="Proteomes" id="UP000231564">
    <property type="component" value="Chromosome MARIT"/>
</dbReference>
<dbReference type="PRINTS" id="PR01438">
    <property type="entry name" value="UNVRSLSTRESS"/>
</dbReference>
<feature type="domain" description="UspA" evidence="2">
    <location>
        <begin position="224"/>
        <end position="273"/>
    </location>
</feature>
<dbReference type="CDD" id="cd00293">
    <property type="entry name" value="USP-like"/>
    <property type="match status" value="1"/>
</dbReference>
<feature type="domain" description="UspA" evidence="2">
    <location>
        <begin position="2"/>
        <end position="142"/>
    </location>
</feature>
<dbReference type="EMBL" id="LT634361">
    <property type="protein sequence ID" value="SFZ84740.1"/>
    <property type="molecule type" value="Genomic_DNA"/>
</dbReference>
<dbReference type="InterPro" id="IPR014729">
    <property type="entry name" value="Rossmann-like_a/b/a_fold"/>
</dbReference>
<dbReference type="KEGG" id="tmar:MARIT_2887"/>
<dbReference type="Gene3D" id="3.40.50.620">
    <property type="entry name" value="HUPs"/>
    <property type="match status" value="2"/>
</dbReference>
<name>A0A2H1EDR3_9FLAO</name>
<evidence type="ECO:0000313" key="3">
    <source>
        <dbReference type="EMBL" id="SFZ84740.1"/>
    </source>
</evidence>
<reference evidence="3 4" key="1">
    <citation type="submission" date="2016-11" db="EMBL/GenBank/DDBJ databases">
        <authorList>
            <person name="Jaros S."/>
            <person name="Januszkiewicz K."/>
            <person name="Wedrychowicz H."/>
        </authorList>
    </citation>
    <scope>NUCLEOTIDE SEQUENCE [LARGE SCALE GENOMIC DNA]</scope>
    <source>
        <strain evidence="3">NCIMB 2154T</strain>
    </source>
</reference>
<accession>A0A2H1EDR3</accession>
<dbReference type="RefSeq" id="WP_024741508.1">
    <property type="nucleotide sequence ID" value="NZ_BAUG01000028.1"/>
</dbReference>
<proteinExistence type="inferred from homology"/>
<dbReference type="PANTHER" id="PTHR46268:SF6">
    <property type="entry name" value="UNIVERSAL STRESS PROTEIN UP12"/>
    <property type="match status" value="1"/>
</dbReference>
<dbReference type="AlphaFoldDB" id="A0A2H1EDR3"/>
<sequence length="276" mass="31478">MEKILVPVDFSKPSEYASKIASKIAKKANSEIHLLHMIELPSGIIDMGSGANFSIPQSMLYIRKVRDRLIHYKSLFFSKNNDVKHAIRFQNPYEGIRDYGNKINADLIIMGSKGHTAIEEILIGSNTEKVVRNSEKPVLVAKRDEKNFNPKDLIFASSFEEDQKRAFENFLAFSSKFKKSKIHLLKINTPHKFESSQFSRKRIESFIKEYELPKYSINVYNDASVEEGILNFSDEIDADIISLSTHQRSGISHIFNGSVSKNLSKKAIRPMLTFKA</sequence>